<accession>A0A7Y9ZD19</accession>
<evidence type="ECO:0000256" key="1">
    <source>
        <dbReference type="ARBA" id="ARBA00022737"/>
    </source>
</evidence>
<sequence length="537" mass="54160">MPVQPPNRTLARALPVGVLSLALGAAATVAASGDPGVSPQHYTDALAPGASVTITKTVETPPIPPNPDIVFLADTTTSMTASIGNVQSNANSIVSQILAAQPTARFAVADYKDAEDATGYFLLRQQLTADTSAVTAGISSWTPLSGGGSDAEEDWIGALAQIPTAIDFRDDGTPIVVMFGDSSSEDPSGGHSLAPTTAALQAAGIRVIAISVPGADGYLWDGLDSEGQASYVTSQTGGTLTAANPDQVSDVILSQLQNLPAEVTHEVTCDAGVTASLTATSPTTVTSGGTVTFDETITLAGDAPQGETVSCQVSFKVNGQVPGPAFVQTVEIDVKDVTPPVVTVESKTVEATGPDGAVVGYDASAVDNVDGPLTPTCVPPSGSQFPLGTTTVACEATDAAGNTGHGSGAIEVVDTTPPTVACAESTNPGGNTPKAGGTRPNPQGQNQDGFYRLDATDVVDADPEVYLRDTGSGHVWGPFASGQRIKYTESASGPTQKQLGGSGILHLTGTGDAELYAEDFSGNVSAPVACLVPAPPK</sequence>
<organism evidence="5 6">
    <name type="scientific">Nocardioides aromaticivorans</name>
    <dbReference type="NCBI Taxonomy" id="200618"/>
    <lineage>
        <taxon>Bacteria</taxon>
        <taxon>Bacillati</taxon>
        <taxon>Actinomycetota</taxon>
        <taxon>Actinomycetes</taxon>
        <taxon>Propionibacteriales</taxon>
        <taxon>Nocardioidaceae</taxon>
        <taxon>Nocardioides</taxon>
    </lineage>
</organism>
<evidence type="ECO:0000256" key="3">
    <source>
        <dbReference type="SAM" id="SignalP"/>
    </source>
</evidence>
<evidence type="ECO:0000313" key="5">
    <source>
        <dbReference type="EMBL" id="NYI43122.1"/>
    </source>
</evidence>
<dbReference type="InterPro" id="IPR036465">
    <property type="entry name" value="vWFA_dom_sf"/>
</dbReference>
<evidence type="ECO:0000256" key="2">
    <source>
        <dbReference type="SAM" id="MobiDB-lite"/>
    </source>
</evidence>
<reference evidence="5 6" key="1">
    <citation type="submission" date="2020-07" db="EMBL/GenBank/DDBJ databases">
        <title>Sequencing the genomes of 1000 actinobacteria strains.</title>
        <authorList>
            <person name="Klenk H.-P."/>
        </authorList>
    </citation>
    <scope>NUCLEOTIDE SEQUENCE [LARGE SCALE GENOMIC DNA]</scope>
    <source>
        <strain evidence="5 6">DSM 15131</strain>
    </source>
</reference>
<feature type="chain" id="PRO_5039678317" description="VWFA domain-containing protein" evidence="3">
    <location>
        <begin position="31"/>
        <end position="537"/>
    </location>
</feature>
<evidence type="ECO:0000313" key="6">
    <source>
        <dbReference type="Proteomes" id="UP000562045"/>
    </source>
</evidence>
<proteinExistence type="predicted"/>
<keyword evidence="1" id="KW-0677">Repeat</keyword>
<dbReference type="SUPFAM" id="SSF53300">
    <property type="entry name" value="vWA-like"/>
    <property type="match status" value="1"/>
</dbReference>
<dbReference type="Proteomes" id="UP000562045">
    <property type="component" value="Unassembled WGS sequence"/>
</dbReference>
<comment type="caution">
    <text evidence="5">The sequence shown here is derived from an EMBL/GenBank/DDBJ whole genome shotgun (WGS) entry which is preliminary data.</text>
</comment>
<feature type="domain" description="VWFA" evidence="4">
    <location>
        <begin position="68"/>
        <end position="256"/>
    </location>
</feature>
<dbReference type="CDD" id="cd00198">
    <property type="entry name" value="vWFA"/>
    <property type="match status" value="1"/>
</dbReference>
<dbReference type="Pfam" id="PF00092">
    <property type="entry name" value="VWA"/>
    <property type="match status" value="1"/>
</dbReference>
<dbReference type="Gene3D" id="3.40.50.410">
    <property type="entry name" value="von Willebrand factor, type A domain"/>
    <property type="match status" value="1"/>
</dbReference>
<gene>
    <name evidence="5" type="ORF">BJ993_000202</name>
</gene>
<dbReference type="InterPro" id="IPR002035">
    <property type="entry name" value="VWF_A"/>
</dbReference>
<dbReference type="Pfam" id="PF02494">
    <property type="entry name" value="HYR"/>
    <property type="match status" value="1"/>
</dbReference>
<name>A0A7Y9ZD19_9ACTN</name>
<dbReference type="AlphaFoldDB" id="A0A7Y9ZD19"/>
<dbReference type="EMBL" id="JACBZM010000001">
    <property type="protein sequence ID" value="NYI43122.1"/>
    <property type="molecule type" value="Genomic_DNA"/>
</dbReference>
<dbReference type="PROSITE" id="PS50234">
    <property type="entry name" value="VWFA"/>
    <property type="match status" value="1"/>
</dbReference>
<protein>
    <recommendedName>
        <fullName evidence="4">VWFA domain-containing protein</fullName>
    </recommendedName>
</protein>
<evidence type="ECO:0000259" key="4">
    <source>
        <dbReference type="PROSITE" id="PS50234"/>
    </source>
</evidence>
<feature type="signal peptide" evidence="3">
    <location>
        <begin position="1"/>
        <end position="30"/>
    </location>
</feature>
<keyword evidence="3" id="KW-0732">Signal</keyword>
<dbReference type="InterPro" id="IPR052969">
    <property type="entry name" value="Thr-specific_kinase-like"/>
</dbReference>
<dbReference type="RefSeq" id="WP_179647416.1">
    <property type="nucleotide sequence ID" value="NZ_JACBZM010000001.1"/>
</dbReference>
<dbReference type="InterPro" id="IPR003410">
    <property type="entry name" value="HYR_dom"/>
</dbReference>
<dbReference type="PANTHER" id="PTHR47763">
    <property type="entry name" value="ALPHA-PROTEIN KINASE VWKA"/>
    <property type="match status" value="1"/>
</dbReference>
<feature type="region of interest" description="Disordered" evidence="2">
    <location>
        <begin position="423"/>
        <end position="447"/>
    </location>
</feature>